<evidence type="ECO:0000313" key="11">
    <source>
        <dbReference type="EMBL" id="KAJ6221396.1"/>
    </source>
</evidence>
<evidence type="ECO:0000256" key="5">
    <source>
        <dbReference type="PIRSR" id="PIRSR000106-1"/>
    </source>
</evidence>
<organism evidence="11 12">
    <name type="scientific">Blomia tropicalis</name>
    <name type="common">Mite</name>
    <dbReference type="NCBI Taxonomy" id="40697"/>
    <lineage>
        <taxon>Eukaryota</taxon>
        <taxon>Metazoa</taxon>
        <taxon>Ecdysozoa</taxon>
        <taxon>Arthropoda</taxon>
        <taxon>Chelicerata</taxon>
        <taxon>Arachnida</taxon>
        <taxon>Acari</taxon>
        <taxon>Acariformes</taxon>
        <taxon>Sarcoptiformes</taxon>
        <taxon>Astigmata</taxon>
        <taxon>Glycyphagoidea</taxon>
        <taxon>Echimyopodidae</taxon>
        <taxon>Blomia</taxon>
    </lineage>
</organism>
<dbReference type="SMART" id="SM01274">
    <property type="entry name" value="malic"/>
    <property type="match status" value="1"/>
</dbReference>
<feature type="domain" description="Malic enzyme NAD-binding" evidence="9">
    <location>
        <begin position="304"/>
        <end position="551"/>
    </location>
</feature>
<dbReference type="PANTHER" id="PTHR23406">
    <property type="entry name" value="MALIC ENZYME-RELATED"/>
    <property type="match status" value="1"/>
</dbReference>
<feature type="binding site" evidence="7">
    <location>
        <position position="279"/>
    </location>
    <ligand>
        <name>a divalent metal cation</name>
        <dbReference type="ChEBI" id="CHEBI:60240"/>
    </ligand>
</feature>
<dbReference type="Proteomes" id="UP001142055">
    <property type="component" value="Chromosome 2"/>
</dbReference>
<dbReference type="GO" id="GO:0046872">
    <property type="term" value="F:metal ion binding"/>
    <property type="evidence" value="ECO:0007669"/>
    <property type="project" value="UniProtKB-KW"/>
</dbReference>
<dbReference type="GO" id="GO:0051287">
    <property type="term" value="F:NAD binding"/>
    <property type="evidence" value="ECO:0007669"/>
    <property type="project" value="InterPro"/>
</dbReference>
<comment type="similarity">
    <text evidence="2 8">Belongs to the malic enzymes family.</text>
</comment>
<proteinExistence type="inferred from homology"/>
<dbReference type="GO" id="GO:0006108">
    <property type="term" value="P:malate metabolic process"/>
    <property type="evidence" value="ECO:0007669"/>
    <property type="project" value="TreeGrafter"/>
</dbReference>
<keyword evidence="4 8" id="KW-0560">Oxidoreductase</keyword>
<dbReference type="InterPro" id="IPR037062">
    <property type="entry name" value="Malic_N_dom_sf"/>
</dbReference>
<dbReference type="SMART" id="SM00919">
    <property type="entry name" value="Malic_M"/>
    <property type="match status" value="1"/>
</dbReference>
<feature type="active site" description="Proton acceptor" evidence="5">
    <location>
        <position position="207"/>
    </location>
</feature>
<keyword evidence="12" id="KW-1185">Reference proteome</keyword>
<feature type="binding site" evidence="7">
    <location>
        <position position="280"/>
    </location>
    <ligand>
        <name>a divalent metal cation</name>
        <dbReference type="ChEBI" id="CHEBI:60240"/>
    </ligand>
</feature>
<feature type="binding site" evidence="6">
    <location>
        <position position="438"/>
    </location>
    <ligand>
        <name>(S)-malate</name>
        <dbReference type="ChEBI" id="CHEBI:15589"/>
    </ligand>
</feature>
<dbReference type="SUPFAM" id="SSF51735">
    <property type="entry name" value="NAD(P)-binding Rossmann-fold domains"/>
    <property type="match status" value="1"/>
</dbReference>
<sequence>MSKIKVTQGILRAVSATKFIDGFIVSIAYQPKRTLFNFLDYSKRISLKGRHLIRDPDTNKGLAFTEEERQKYRLQGLLPAGVHNQAHQAKLVIDQIREFRKDLNKYIYLRDLQDYNKHLFYRVLQMYPDELMPIVYTPVVGLACLHYSRIYKRPRGLFVTINDAGNVDTLFKNWDDSGIRAIVVTDGERILGLGDQGAHGMGISVGKMALYTAIGGIPPSLTLPVCLDVGTNNEELLNDPYYIGLHKKRTTGPEYDALIDEFMQCVVKRYGINCLIQFEDFGNANARRLLERYRHNYCTFNDDIQGTASVTLAGIFSFNRITGMTVSQHTFLFQGAGTAALGIADLIVEQMIHEGLSEQAAHDRIWMRDIEGLVTKSRANPPKYAKDTKDIFELEGIVRHIKPTCIIGVSAQTGAFTKEILAYMAEINPRPLILSLSNPTSKSECTAEEAYRFTNGQCLFASGSPFGIVYIGNKRFEPSQGNNAYIFPAMALSIMACGAKVVNDQAFIRAAMSLAAQVTQAELNDGRLYPSLGKIHDVTREIAADLCNYFYEEKLATFMPEPLDKYSFLKSHQYEPIYDQSFKKPA</sequence>
<dbReference type="InterPro" id="IPR001891">
    <property type="entry name" value="Malic_OxRdtase"/>
</dbReference>
<dbReference type="InterPro" id="IPR015884">
    <property type="entry name" value="Malic_enzyme_CS"/>
</dbReference>
<feature type="binding site" evidence="7">
    <location>
        <position position="303"/>
    </location>
    <ligand>
        <name>a divalent metal cation</name>
        <dbReference type="ChEBI" id="CHEBI:60240"/>
    </ligand>
</feature>
<keyword evidence="3 7" id="KW-0479">Metal-binding</keyword>
<reference evidence="11" key="1">
    <citation type="submission" date="2022-12" db="EMBL/GenBank/DDBJ databases">
        <title>Genome assemblies of Blomia tropicalis.</title>
        <authorList>
            <person name="Cui Y."/>
        </authorList>
    </citation>
    <scope>NUCLEOTIDE SEQUENCE</scope>
    <source>
        <tissue evidence="11">Adult mites</tissue>
    </source>
</reference>
<feature type="binding site" evidence="6">
    <location>
        <position position="482"/>
    </location>
    <ligand>
        <name>(S)-malate</name>
        <dbReference type="ChEBI" id="CHEBI:15589"/>
    </ligand>
</feature>
<gene>
    <name evidence="11" type="ORF">RDWZM_007208</name>
</gene>
<evidence type="ECO:0000259" key="9">
    <source>
        <dbReference type="SMART" id="SM00919"/>
    </source>
</evidence>
<dbReference type="InterPro" id="IPR012301">
    <property type="entry name" value="Malic_N_dom"/>
</dbReference>
<protein>
    <recommendedName>
        <fullName evidence="8">Malic enzyme</fullName>
    </recommendedName>
</protein>
<dbReference type="CDD" id="cd05312">
    <property type="entry name" value="NAD_bind_1_malic_enz"/>
    <property type="match status" value="1"/>
</dbReference>
<accession>A0A9Q0RQ00</accession>
<dbReference type="PROSITE" id="PS00331">
    <property type="entry name" value="MALIC_ENZYMES"/>
    <property type="match status" value="1"/>
</dbReference>
<evidence type="ECO:0000256" key="8">
    <source>
        <dbReference type="RuleBase" id="RU003426"/>
    </source>
</evidence>
<dbReference type="OMA" id="ANYDTAN"/>
<name>A0A9Q0RQ00_BLOTA</name>
<dbReference type="FunFam" id="3.40.50.10380:FF:000004">
    <property type="entry name" value="Malic enzyme"/>
    <property type="match status" value="1"/>
</dbReference>
<dbReference type="GO" id="GO:0005739">
    <property type="term" value="C:mitochondrion"/>
    <property type="evidence" value="ECO:0007669"/>
    <property type="project" value="TreeGrafter"/>
</dbReference>
<dbReference type="NCBIfam" id="NF010052">
    <property type="entry name" value="PRK13529.1"/>
    <property type="match status" value="1"/>
</dbReference>
<dbReference type="Gene3D" id="3.40.50.10380">
    <property type="entry name" value="Malic enzyme, N-terminal domain"/>
    <property type="match status" value="1"/>
</dbReference>
<feature type="binding site" evidence="6">
    <location>
        <position position="189"/>
    </location>
    <ligand>
        <name>(S)-malate</name>
        <dbReference type="ChEBI" id="CHEBI:15589"/>
    </ligand>
</feature>
<evidence type="ECO:0000259" key="10">
    <source>
        <dbReference type="SMART" id="SM01274"/>
    </source>
</evidence>
<dbReference type="AlphaFoldDB" id="A0A9Q0RQ00"/>
<dbReference type="PIRSF" id="PIRSF000106">
    <property type="entry name" value="ME"/>
    <property type="match status" value="1"/>
</dbReference>
<dbReference type="EMBL" id="JAPWDV010000002">
    <property type="protein sequence ID" value="KAJ6221396.1"/>
    <property type="molecule type" value="Genomic_DNA"/>
</dbReference>
<dbReference type="PRINTS" id="PR00072">
    <property type="entry name" value="MALOXRDTASE"/>
</dbReference>
<comment type="cofactor">
    <cofactor evidence="7">
        <name>Mg(2+)</name>
        <dbReference type="ChEBI" id="CHEBI:18420"/>
    </cofactor>
    <cofactor evidence="7">
        <name>Mn(2+)</name>
        <dbReference type="ChEBI" id="CHEBI:29035"/>
    </cofactor>
    <text evidence="7">Divalent metal cations. Prefers magnesium or manganese.</text>
</comment>
<comment type="caution">
    <text evidence="11">The sequence shown here is derived from an EMBL/GenBank/DDBJ whole genome shotgun (WGS) entry which is preliminary data.</text>
</comment>
<dbReference type="InterPro" id="IPR046346">
    <property type="entry name" value="Aminoacid_DH-like_N_sf"/>
</dbReference>
<feature type="active site" description="Proton donor" evidence="5">
    <location>
        <position position="136"/>
    </location>
</feature>
<dbReference type="Gene3D" id="3.40.50.720">
    <property type="entry name" value="NAD(P)-binding Rossmann-like Domain"/>
    <property type="match status" value="1"/>
</dbReference>
<evidence type="ECO:0000256" key="6">
    <source>
        <dbReference type="PIRSR" id="PIRSR000106-2"/>
    </source>
</evidence>
<evidence type="ECO:0000256" key="1">
    <source>
        <dbReference type="ARBA" id="ARBA00001936"/>
    </source>
</evidence>
<evidence type="ECO:0000256" key="7">
    <source>
        <dbReference type="PIRSR" id="PIRSR000106-3"/>
    </source>
</evidence>
<evidence type="ECO:0000313" key="12">
    <source>
        <dbReference type="Proteomes" id="UP001142055"/>
    </source>
</evidence>
<dbReference type="InterPro" id="IPR012302">
    <property type="entry name" value="Malic_NAD-bd"/>
</dbReference>
<dbReference type="InterPro" id="IPR036291">
    <property type="entry name" value="NAD(P)-bd_dom_sf"/>
</dbReference>
<evidence type="ECO:0000256" key="4">
    <source>
        <dbReference type="ARBA" id="ARBA00023002"/>
    </source>
</evidence>
<dbReference type="PANTHER" id="PTHR23406:SF90">
    <property type="entry name" value="MALIC ENZYME-RELATED"/>
    <property type="match status" value="1"/>
</dbReference>
<evidence type="ECO:0000256" key="2">
    <source>
        <dbReference type="ARBA" id="ARBA00008785"/>
    </source>
</evidence>
<feature type="domain" description="Malic enzyme N-terminal" evidence="10">
    <location>
        <begin position="113"/>
        <end position="294"/>
    </location>
</feature>
<dbReference type="FunFam" id="3.40.50.720:FF:000060">
    <property type="entry name" value="Malic enzyme"/>
    <property type="match status" value="1"/>
</dbReference>
<evidence type="ECO:0000256" key="3">
    <source>
        <dbReference type="ARBA" id="ARBA00022723"/>
    </source>
</evidence>
<dbReference type="Pfam" id="PF00390">
    <property type="entry name" value="malic"/>
    <property type="match status" value="1"/>
</dbReference>
<comment type="cofactor">
    <cofactor evidence="1">
        <name>Mn(2+)</name>
        <dbReference type="ChEBI" id="CHEBI:29035"/>
    </cofactor>
</comment>
<dbReference type="Pfam" id="PF03949">
    <property type="entry name" value="Malic_M"/>
    <property type="match status" value="1"/>
</dbReference>
<dbReference type="SUPFAM" id="SSF53223">
    <property type="entry name" value="Aminoacid dehydrogenase-like, N-terminal domain"/>
    <property type="match status" value="1"/>
</dbReference>
<dbReference type="GO" id="GO:0004473">
    <property type="term" value="F:malate dehydrogenase (decarboxylating) (NADP+) activity"/>
    <property type="evidence" value="ECO:0007669"/>
    <property type="project" value="TreeGrafter"/>
</dbReference>